<accession>A0A1U7RDH1</accession>
<dbReference type="GO" id="GO:0097499">
    <property type="term" value="P:protein localization to non-motile cilium"/>
    <property type="evidence" value="ECO:0007669"/>
    <property type="project" value="Ensembl"/>
</dbReference>
<feature type="compositionally biased region" description="Pro residues" evidence="1">
    <location>
        <begin position="479"/>
        <end position="494"/>
    </location>
</feature>
<feature type="region of interest" description="Disordered" evidence="1">
    <location>
        <begin position="23"/>
        <end position="376"/>
    </location>
</feature>
<evidence type="ECO:0000256" key="1">
    <source>
        <dbReference type="SAM" id="MobiDB-lite"/>
    </source>
</evidence>
<reference evidence="5" key="1">
    <citation type="submission" date="2025-08" db="UniProtKB">
        <authorList>
            <consortium name="RefSeq"/>
        </authorList>
    </citation>
    <scope>IDENTIFICATION</scope>
    <source>
        <tissue evidence="5">Liver</tissue>
    </source>
</reference>
<feature type="compositionally biased region" description="Polar residues" evidence="1">
    <location>
        <begin position="105"/>
        <end position="120"/>
    </location>
</feature>
<dbReference type="RefSeq" id="XP_005084883.1">
    <property type="nucleotide sequence ID" value="XM_005084826.3"/>
</dbReference>
<dbReference type="KEGG" id="maua:101826411"/>
<organism evidence="4 5">
    <name type="scientific">Mesocricetus auratus</name>
    <name type="common">Golden hamster</name>
    <dbReference type="NCBI Taxonomy" id="10036"/>
    <lineage>
        <taxon>Eukaryota</taxon>
        <taxon>Metazoa</taxon>
        <taxon>Chordata</taxon>
        <taxon>Craniata</taxon>
        <taxon>Vertebrata</taxon>
        <taxon>Euteleostomi</taxon>
        <taxon>Mammalia</taxon>
        <taxon>Eutheria</taxon>
        <taxon>Euarchontoglires</taxon>
        <taxon>Glires</taxon>
        <taxon>Rodentia</taxon>
        <taxon>Myomorpha</taxon>
        <taxon>Muroidea</taxon>
        <taxon>Cricetidae</taxon>
        <taxon>Cricetinae</taxon>
        <taxon>Mesocricetus</taxon>
    </lineage>
</organism>
<dbReference type="CTD" id="100507003"/>
<feature type="compositionally biased region" description="Pro residues" evidence="1">
    <location>
        <begin position="64"/>
        <end position="76"/>
    </location>
</feature>
<keyword evidence="2" id="KW-0812">Transmembrane</keyword>
<feature type="compositionally biased region" description="Polar residues" evidence="1">
    <location>
        <begin position="234"/>
        <end position="265"/>
    </location>
</feature>
<dbReference type="AlphaFoldDB" id="A0A1U7RDH1"/>
<name>A0A1U7RDH1_MESAU</name>
<evidence type="ECO:0000256" key="3">
    <source>
        <dbReference type="SAM" id="SignalP"/>
    </source>
</evidence>
<sequence>MQPFSPIFLLLLLLLLDGLGSKAAPSASLPVGSDAQGMLPPSRTPVGALENSTRDGPTPGYPATVPPEPAKTPPSAPHRISLGNPSETPGPSLSDAPETPVPAQLMTSVTESQEASQASPSKAALPESPETPNPDLTAVSQSGAPDTQKPNPFEAPLPESPEAKHADPVPTVHQDSPGAPKGGTPPLSPGEGPKAPSPEPTQLLHFRSLETYGPGTSRTLNSALPPTTHPDASETPQPSFLITHHSNPTAVPQTQSPTTPKQSATEAAVASDLEITTSLPTQPTAASREEATMPGESGLSPSPGAPAATRADFPGLSTSDSLGTKELNAPQNSGPKGPNNVPPAARIAGPPAPPQHPSQGAPREPQAPQRHSPRETVNTIIVVERVKETGVTLVSRPRGSISGALCLFLAGTGMLIGVFLLLWCLYRRASRHRSFAHHRLQESGDEPVLHLETPKDPLDLYFYAPDAWVPSHIATRQPPAAPPLPPKLPPPPRGPQRLEALSPSALSPNFA</sequence>
<dbReference type="Proteomes" id="UP000886700">
    <property type="component" value="Unplaced"/>
</dbReference>
<evidence type="ECO:0000256" key="2">
    <source>
        <dbReference type="SAM" id="Phobius"/>
    </source>
</evidence>
<evidence type="ECO:0000313" key="4">
    <source>
        <dbReference type="Proteomes" id="UP000886700"/>
    </source>
</evidence>
<feature type="compositionally biased region" description="Polar residues" evidence="1">
    <location>
        <begin position="274"/>
        <end position="285"/>
    </location>
</feature>
<keyword evidence="2" id="KW-0472">Membrane</keyword>
<proteinExistence type="predicted"/>
<dbReference type="GeneTree" id="ENSGT00730000111841"/>
<gene>
    <name evidence="5" type="primary">Gfy</name>
</gene>
<feature type="signal peptide" evidence="3">
    <location>
        <begin position="1"/>
        <end position="23"/>
    </location>
</feature>
<dbReference type="GO" id="GO:0000139">
    <property type="term" value="C:Golgi membrane"/>
    <property type="evidence" value="ECO:0007669"/>
    <property type="project" value="Ensembl"/>
</dbReference>
<feature type="region of interest" description="Disordered" evidence="1">
    <location>
        <begin position="474"/>
        <end position="511"/>
    </location>
</feature>
<feature type="chain" id="PRO_5044566400" evidence="3">
    <location>
        <begin position="24"/>
        <end position="511"/>
    </location>
</feature>
<keyword evidence="2" id="KW-1133">Transmembrane helix</keyword>
<evidence type="ECO:0000313" key="5">
    <source>
        <dbReference type="RefSeq" id="XP_005084883.1"/>
    </source>
</evidence>
<feature type="transmembrane region" description="Helical" evidence="2">
    <location>
        <begin position="401"/>
        <end position="426"/>
    </location>
</feature>
<protein>
    <submittedName>
        <fullName evidence="5">Golgi-associated olfactory signaling regulator isoform X1</fullName>
    </submittedName>
</protein>
<dbReference type="eggNOG" id="ENOG502RMAY">
    <property type="taxonomic scope" value="Eukaryota"/>
</dbReference>
<keyword evidence="4" id="KW-1185">Reference proteome</keyword>
<feature type="compositionally biased region" description="Polar residues" evidence="1">
    <location>
        <begin position="214"/>
        <end position="225"/>
    </location>
</feature>
<dbReference type="GO" id="GO:0007608">
    <property type="term" value="P:sensory perception of smell"/>
    <property type="evidence" value="ECO:0007669"/>
    <property type="project" value="Ensembl"/>
</dbReference>
<keyword evidence="3" id="KW-0732">Signal</keyword>
<dbReference type="GeneID" id="101826411"/>
<dbReference type="OrthoDB" id="9837867at2759"/>
<feature type="compositionally biased region" description="Polar residues" evidence="1">
    <location>
        <begin position="138"/>
        <end position="150"/>
    </location>
</feature>
<dbReference type="GO" id="GO:1905515">
    <property type="term" value="P:non-motile cilium assembly"/>
    <property type="evidence" value="ECO:0007669"/>
    <property type="project" value="Ensembl"/>
</dbReference>